<dbReference type="OrthoDB" id="271448at2759"/>
<name>A0A6G1KSD9_9PLEO</name>
<accession>A0A6G1KSD9</accession>
<evidence type="ECO:0000313" key="2">
    <source>
        <dbReference type="Proteomes" id="UP000799428"/>
    </source>
</evidence>
<reference evidence="1" key="1">
    <citation type="journal article" date="2020" name="Stud. Mycol.">
        <title>101 Dothideomycetes genomes: a test case for predicting lifestyles and emergence of pathogens.</title>
        <authorList>
            <person name="Haridas S."/>
            <person name="Albert R."/>
            <person name="Binder M."/>
            <person name="Bloem J."/>
            <person name="Labutti K."/>
            <person name="Salamov A."/>
            <person name="Andreopoulos B."/>
            <person name="Baker S."/>
            <person name="Barry K."/>
            <person name="Bills G."/>
            <person name="Bluhm B."/>
            <person name="Cannon C."/>
            <person name="Castanera R."/>
            <person name="Culley D."/>
            <person name="Daum C."/>
            <person name="Ezra D."/>
            <person name="Gonzalez J."/>
            <person name="Henrissat B."/>
            <person name="Kuo A."/>
            <person name="Liang C."/>
            <person name="Lipzen A."/>
            <person name="Lutzoni F."/>
            <person name="Magnuson J."/>
            <person name="Mondo S."/>
            <person name="Nolan M."/>
            <person name="Ohm R."/>
            <person name="Pangilinan J."/>
            <person name="Park H.-J."/>
            <person name="Ramirez L."/>
            <person name="Alfaro M."/>
            <person name="Sun H."/>
            <person name="Tritt A."/>
            <person name="Yoshinaga Y."/>
            <person name="Zwiers L.-H."/>
            <person name="Turgeon B."/>
            <person name="Goodwin S."/>
            <person name="Spatafora J."/>
            <person name="Crous P."/>
            <person name="Grigoriev I."/>
        </authorList>
    </citation>
    <scope>NUCLEOTIDE SEQUENCE</scope>
    <source>
        <strain evidence="1">CBS 279.74</strain>
    </source>
</reference>
<keyword evidence="2" id="KW-1185">Reference proteome</keyword>
<organism evidence="1 2">
    <name type="scientific">Pleomassaria siparia CBS 279.74</name>
    <dbReference type="NCBI Taxonomy" id="1314801"/>
    <lineage>
        <taxon>Eukaryota</taxon>
        <taxon>Fungi</taxon>
        <taxon>Dikarya</taxon>
        <taxon>Ascomycota</taxon>
        <taxon>Pezizomycotina</taxon>
        <taxon>Dothideomycetes</taxon>
        <taxon>Pleosporomycetidae</taxon>
        <taxon>Pleosporales</taxon>
        <taxon>Pleomassariaceae</taxon>
        <taxon>Pleomassaria</taxon>
    </lineage>
</organism>
<gene>
    <name evidence="1" type="ORF">K504DRAFT_34467</name>
</gene>
<proteinExistence type="predicted"/>
<dbReference type="PANTHER" id="PTHR36578">
    <property type="entry name" value="CHROMOSOME 15, WHOLE GENOME SHOTGUN SEQUENCE"/>
    <property type="match status" value="1"/>
</dbReference>
<dbReference type="AlphaFoldDB" id="A0A6G1KSD9"/>
<sequence>MPLGKGPVPSSDTAYAFLNSDAIQSNATSAPTPAGYERSFQNLHASSSGVNSLGYLLFDTYDTETCATKCDEKEGCLAVNIYYERAPSLDVGDQCPDPPSTTNIKCVFWGVAVDESNTKNSGYTDLSFVVAIAGSNGYTKGSGAGSVGKGSDASPRVHSTPNYALLLAPLFLSSIWYAFPNGNC</sequence>
<evidence type="ECO:0008006" key="3">
    <source>
        <dbReference type="Google" id="ProtNLM"/>
    </source>
</evidence>
<dbReference type="EMBL" id="MU005764">
    <property type="protein sequence ID" value="KAF2715748.1"/>
    <property type="molecule type" value="Genomic_DNA"/>
</dbReference>
<protein>
    <recommendedName>
        <fullName evidence="3">Apple domain-containing protein</fullName>
    </recommendedName>
</protein>
<evidence type="ECO:0000313" key="1">
    <source>
        <dbReference type="EMBL" id="KAF2715748.1"/>
    </source>
</evidence>
<dbReference type="Proteomes" id="UP000799428">
    <property type="component" value="Unassembled WGS sequence"/>
</dbReference>
<dbReference type="PANTHER" id="PTHR36578:SF2">
    <property type="entry name" value="PA14 DOMAIN-CONTAINING PROTEIN"/>
    <property type="match status" value="1"/>
</dbReference>